<proteinExistence type="predicted"/>
<comment type="caution">
    <text evidence="7">The sequence shown here is derived from an EMBL/GenBank/DDBJ whole genome shotgun (WGS) entry which is preliminary data.</text>
</comment>
<feature type="compositionally biased region" description="Polar residues" evidence="4">
    <location>
        <begin position="1323"/>
        <end position="1338"/>
    </location>
</feature>
<dbReference type="Pfam" id="PF24782">
    <property type="entry name" value="WD40_MABP1-WDR62_2nd"/>
    <property type="match status" value="1"/>
</dbReference>
<dbReference type="Pfam" id="PF24780">
    <property type="entry name" value="WD40_MABP1-WDR62_1st"/>
    <property type="match status" value="1"/>
</dbReference>
<feature type="region of interest" description="Disordered" evidence="4">
    <location>
        <begin position="1115"/>
        <end position="1177"/>
    </location>
</feature>
<dbReference type="SUPFAM" id="SSF50978">
    <property type="entry name" value="WD40 repeat-like"/>
    <property type="match status" value="2"/>
</dbReference>
<dbReference type="STRING" id="195883.A0A482WV20"/>
<keyword evidence="8" id="KW-1185">Reference proteome</keyword>
<evidence type="ECO:0000256" key="4">
    <source>
        <dbReference type="SAM" id="MobiDB-lite"/>
    </source>
</evidence>
<dbReference type="InterPro" id="IPR015943">
    <property type="entry name" value="WD40/YVTN_repeat-like_dom_sf"/>
</dbReference>
<dbReference type="InterPro" id="IPR052779">
    <property type="entry name" value="WDR62"/>
</dbReference>
<feature type="domain" description="MABP1/WDR62 first WD40" evidence="5">
    <location>
        <begin position="57"/>
        <end position="384"/>
    </location>
</feature>
<dbReference type="FunFam" id="2.130.10.10:FF:000046">
    <property type="entry name" value="WD repeat-containing protein 62 isoform 1"/>
    <property type="match status" value="1"/>
</dbReference>
<dbReference type="GO" id="GO:0007099">
    <property type="term" value="P:centriole replication"/>
    <property type="evidence" value="ECO:0007669"/>
    <property type="project" value="TreeGrafter"/>
</dbReference>
<evidence type="ECO:0000256" key="1">
    <source>
        <dbReference type="ARBA" id="ARBA00022574"/>
    </source>
</evidence>
<reference evidence="7 8" key="1">
    <citation type="journal article" date="2017" name="Gigascience">
        <title>Genome sequence of the small brown planthopper, Laodelphax striatellus.</title>
        <authorList>
            <person name="Zhu J."/>
            <person name="Jiang F."/>
            <person name="Wang X."/>
            <person name="Yang P."/>
            <person name="Bao Y."/>
            <person name="Zhao W."/>
            <person name="Wang W."/>
            <person name="Lu H."/>
            <person name="Wang Q."/>
            <person name="Cui N."/>
            <person name="Li J."/>
            <person name="Chen X."/>
            <person name="Luo L."/>
            <person name="Yu J."/>
            <person name="Kang L."/>
            <person name="Cui F."/>
        </authorList>
    </citation>
    <scope>NUCLEOTIDE SEQUENCE [LARGE SCALE GENOMIC DNA]</scope>
    <source>
        <strain evidence="7">Lst14</strain>
    </source>
</reference>
<dbReference type="InterPro" id="IPR056162">
    <property type="entry name" value="WD40_MABP1-WDR62_2nd"/>
</dbReference>
<dbReference type="PANTHER" id="PTHR45589">
    <property type="entry name" value="WD REPEAT DOMAIN 62, ISOFORM G"/>
    <property type="match status" value="1"/>
</dbReference>
<feature type="region of interest" description="Disordered" evidence="4">
    <location>
        <begin position="847"/>
        <end position="878"/>
    </location>
</feature>
<feature type="compositionally biased region" description="Polar residues" evidence="4">
    <location>
        <begin position="863"/>
        <end position="875"/>
    </location>
</feature>
<feature type="region of interest" description="Disordered" evidence="4">
    <location>
        <begin position="930"/>
        <end position="950"/>
    </location>
</feature>
<organism evidence="7 8">
    <name type="scientific">Laodelphax striatellus</name>
    <name type="common">Small brown planthopper</name>
    <name type="synonym">Delphax striatella</name>
    <dbReference type="NCBI Taxonomy" id="195883"/>
    <lineage>
        <taxon>Eukaryota</taxon>
        <taxon>Metazoa</taxon>
        <taxon>Ecdysozoa</taxon>
        <taxon>Arthropoda</taxon>
        <taxon>Hexapoda</taxon>
        <taxon>Insecta</taxon>
        <taxon>Pterygota</taxon>
        <taxon>Neoptera</taxon>
        <taxon>Paraneoptera</taxon>
        <taxon>Hemiptera</taxon>
        <taxon>Auchenorrhyncha</taxon>
        <taxon>Fulgoroidea</taxon>
        <taxon>Delphacidae</taxon>
        <taxon>Criomorphinae</taxon>
        <taxon>Laodelphax</taxon>
    </lineage>
</organism>
<evidence type="ECO:0000313" key="7">
    <source>
        <dbReference type="EMBL" id="RZF37318.1"/>
    </source>
</evidence>
<feature type="region of interest" description="Disordered" evidence="4">
    <location>
        <begin position="1052"/>
        <end position="1079"/>
    </location>
</feature>
<dbReference type="EMBL" id="QKKF02024710">
    <property type="protein sequence ID" value="RZF37318.1"/>
    <property type="molecule type" value="Genomic_DNA"/>
</dbReference>
<evidence type="ECO:0000256" key="2">
    <source>
        <dbReference type="ARBA" id="ARBA00022737"/>
    </source>
</evidence>
<dbReference type="Proteomes" id="UP000291343">
    <property type="component" value="Unassembled WGS sequence"/>
</dbReference>
<dbReference type="OrthoDB" id="6154712at2759"/>
<name>A0A482WV20_LAOST</name>
<feature type="region of interest" description="Disordered" evidence="4">
    <location>
        <begin position="1304"/>
        <end position="1398"/>
    </location>
</feature>
<feature type="region of interest" description="Disordered" evidence="4">
    <location>
        <begin position="1220"/>
        <end position="1258"/>
    </location>
</feature>
<evidence type="ECO:0000259" key="5">
    <source>
        <dbReference type="Pfam" id="PF24780"/>
    </source>
</evidence>
<feature type="domain" description="MABP1/WDR62 second WD40" evidence="6">
    <location>
        <begin position="390"/>
        <end position="732"/>
    </location>
</feature>
<accession>A0A482WV20</accession>
<feature type="compositionally biased region" description="Polar residues" evidence="4">
    <location>
        <begin position="1268"/>
        <end position="1277"/>
    </location>
</feature>
<dbReference type="PROSITE" id="PS50082">
    <property type="entry name" value="WD_REPEATS_2"/>
    <property type="match status" value="2"/>
</dbReference>
<gene>
    <name evidence="7" type="ORF">LSTR_LSTR005650</name>
</gene>
<feature type="region of interest" description="Disordered" evidence="4">
    <location>
        <begin position="978"/>
        <end position="1030"/>
    </location>
</feature>
<keyword evidence="1 3" id="KW-0853">WD repeat</keyword>
<keyword evidence="2" id="KW-0677">Repeat</keyword>
<dbReference type="GO" id="GO:0072686">
    <property type="term" value="C:mitotic spindle"/>
    <property type="evidence" value="ECO:0007669"/>
    <property type="project" value="TreeGrafter"/>
</dbReference>
<sequence length="1526" mass="167996">MIMAEPHEATPSISLHGLKNQKVIRAPSLKRGRNEESPLNERVKLERVLGVTVSSNSGLDCDPNSEVIAYPAGCTIVIFNILKARQYHLLNTSRKTVTCVAFSPDGHYLVTGECGHVPSVRVWDLTDNSLESEFAGHKYGINCVAFSPSQKYVVSVGSQHDMIVNVWDWRSRVKVASNKVSTKVKAVAFAESGNYFVTVGNRHVKFWYLEYTRSAKYKEPVPLVGRSAILGEQRNNDFCDVACGKGEMGDSTYAITKSGLLCEFNNRRLLDKWVELRTSSANCMAVGERHIFIGCAEGIVRCFNPATLQFITTLPRTHYLGVDVAEGLSISHMANHPTNAKYPDAIALAYDERNQKLSCIYNDHSLYVWDVKDIKRVGKSYSFLYHSACIWAVEMYPATNDEAMPPGSFVTCSSDDTIRFWNLDHLNESNKTMYRRNIYSNELLKVMYIDPELNYLKNMDLSGAEKGDNMSYDGRNGVRSVRISPNGKHLASGDRAGNIRIHDLNSLQQLCLIEAHDAEVLCLEYSQSRSIHDTSDNSSCNFLASASRDRLIHVFDVDQDYNFIQTLDDHSSSITAVRFLNTQNQLQMVSCGADKSIIFRQLQGGQFSRGHNAAGKTTLYDMEVDCMQKHILTACQDRNIRVYSINSGKHTKTFKGSVGEDGSLIKVSLDPSGILVASSCTDKTLCIYDYYSGECLATMLGHSELATGLRFTNDCRRLISASGDGCIFVWKVPHDLVVTMHARLSQQAARAGKKLNGIGIISEAEHFGSGPEILDPNANTVPTDNDYRFSVGQLPLWAKKQMSVPLSPANPRIVEVPKGRWAQRIQPTGITVKSVFDSDSIIPFPLTTEKRLDSDGSKEDSSIDSGTETSRSLSTEVKRETIVTQKKLIGSKISVTRGSDMSEINSFQRNRHHTDDSSLGSFKFEDIESTEHDGDVEDYSEGDSTEPEPRSQLIYYPAAHEETNSDYTVNAMDVEELRRSQRRSKMKHAGSTDLLLNVGETSHSQSVSGSQESEDDDTAATPTTDRHPNCSEAIDLLSHREKFLKNTFESLSGTEMEKEHSPPGKRSISSQHVVGSGPRNSNVIQAARHAKNDADTTKKREELLRRIEETRRKLQSVGYRSNLKSSQSIQDLSPRGTSYHDNSWKMQQMHQQSVPPSKVHNKSANLVEEETKSSPGIRRACSLSDLANPVPGRQRMMHAGSSQGKAPVRNTRVQARHTFNKPSNTMTRSSSVGVLNQSDSESDLNHQQQQQHPVRSVSTMRAMRPTISSQNKVNTSGVGVPKTPAAVSRRRAISGAYSSLNLSQAVENEDTSSEEGKGGPSIPTRTRSSSQDRTNGGSTHARRNMPGLGRSGSERDLRTAAAAGGRAAGGAGAATRLQRSTSGLTPPVKATSPASVDVTSAPLSHQLISSITEQLMRAADSVVQLRKRLEKESFDDAERENLLGGLEGAVSEAQNTLRLVDAGQTTDQSAIATKLQEALLLNSGLPSSSSAAPSSENNSDVVSMMQQYSDILVSLVQQRMTQEAKK</sequence>
<protein>
    <recommendedName>
        <fullName evidence="9">Mitogen-activated protein kinase-binding protein 1</fullName>
    </recommendedName>
</protein>
<feature type="compositionally biased region" description="Polar residues" evidence="4">
    <location>
        <begin position="1067"/>
        <end position="1079"/>
    </location>
</feature>
<feature type="compositionally biased region" description="Polar residues" evidence="4">
    <location>
        <begin position="1118"/>
        <end position="1155"/>
    </location>
</feature>
<feature type="repeat" description="WD" evidence="3">
    <location>
        <begin position="699"/>
        <end position="732"/>
    </location>
</feature>
<feature type="compositionally biased region" description="Acidic residues" evidence="4">
    <location>
        <begin position="934"/>
        <end position="946"/>
    </location>
</feature>
<dbReference type="SMART" id="SM00320">
    <property type="entry name" value="WD40"/>
    <property type="match status" value="11"/>
</dbReference>
<dbReference type="Gene3D" id="2.130.10.10">
    <property type="entry name" value="YVTN repeat-like/Quinoprotein amine dehydrogenase"/>
    <property type="match status" value="4"/>
</dbReference>
<dbReference type="PROSITE" id="PS50294">
    <property type="entry name" value="WD_REPEATS_REGION"/>
    <property type="match status" value="1"/>
</dbReference>
<dbReference type="InterPro" id="IPR001680">
    <property type="entry name" value="WD40_rpt"/>
</dbReference>
<evidence type="ECO:0000313" key="8">
    <source>
        <dbReference type="Proteomes" id="UP000291343"/>
    </source>
</evidence>
<evidence type="ECO:0008006" key="9">
    <source>
        <dbReference type="Google" id="ProtNLM"/>
    </source>
</evidence>
<evidence type="ECO:0000259" key="6">
    <source>
        <dbReference type="Pfam" id="PF24782"/>
    </source>
</evidence>
<feature type="repeat" description="WD" evidence="3">
    <location>
        <begin position="134"/>
        <end position="177"/>
    </location>
</feature>
<feature type="compositionally biased region" description="Low complexity" evidence="4">
    <location>
        <begin position="999"/>
        <end position="1011"/>
    </location>
</feature>
<dbReference type="InParanoid" id="A0A482WV20"/>
<dbReference type="InterPro" id="IPR036322">
    <property type="entry name" value="WD40_repeat_dom_sf"/>
</dbReference>
<evidence type="ECO:0000256" key="3">
    <source>
        <dbReference type="PROSITE-ProRule" id="PRU00221"/>
    </source>
</evidence>
<feature type="compositionally biased region" description="Basic and acidic residues" evidence="4">
    <location>
        <begin position="848"/>
        <end position="861"/>
    </location>
</feature>
<feature type="region of interest" description="Disordered" evidence="4">
    <location>
        <begin position="1268"/>
        <end position="1287"/>
    </location>
</feature>
<dbReference type="InterPro" id="IPR056161">
    <property type="entry name" value="WD40_MABP1-WDR62_1st"/>
</dbReference>
<dbReference type="PANTHER" id="PTHR45589:SF1">
    <property type="entry name" value="WD REPEAT DOMAIN 62, ISOFORM G"/>
    <property type="match status" value="1"/>
</dbReference>